<name>A0A1H1A1N5_9MICO</name>
<protein>
    <submittedName>
        <fullName evidence="2">Bacteriocin-protection, YdeI or OmpD-Associated</fullName>
    </submittedName>
</protein>
<dbReference type="EMBL" id="FNKB01000001">
    <property type="protein sequence ID" value="SDQ33578.1"/>
    <property type="molecule type" value="Genomic_DNA"/>
</dbReference>
<dbReference type="STRING" id="1079994.SAMN04488565_2260"/>
<dbReference type="Proteomes" id="UP000182690">
    <property type="component" value="Unassembled WGS sequence"/>
</dbReference>
<feature type="region of interest" description="Disordered" evidence="1">
    <location>
        <begin position="14"/>
        <end position="43"/>
    </location>
</feature>
<gene>
    <name evidence="2" type="ORF">SAMN04488565_2260</name>
</gene>
<evidence type="ECO:0000256" key="1">
    <source>
        <dbReference type="SAM" id="MobiDB-lite"/>
    </source>
</evidence>
<evidence type="ECO:0000313" key="3">
    <source>
        <dbReference type="Proteomes" id="UP000182690"/>
    </source>
</evidence>
<evidence type="ECO:0000313" key="2">
    <source>
        <dbReference type="EMBL" id="SDQ33578.1"/>
    </source>
</evidence>
<reference evidence="2 3" key="1">
    <citation type="submission" date="2016-10" db="EMBL/GenBank/DDBJ databases">
        <authorList>
            <person name="de Groot N.N."/>
        </authorList>
    </citation>
    <scope>NUCLEOTIDE SEQUENCE [LARGE SCALE GENOMIC DNA]</scope>
    <source>
        <strain evidence="2 3">DSM 22788</strain>
    </source>
</reference>
<dbReference type="Pfam" id="PF13376">
    <property type="entry name" value="OmdA"/>
    <property type="match status" value="1"/>
</dbReference>
<proteinExistence type="predicted"/>
<dbReference type="AlphaFoldDB" id="A0A1H1A1N5"/>
<organism evidence="2 3">
    <name type="scientific">Leucobacter chromiiresistens</name>
    <dbReference type="NCBI Taxonomy" id="1079994"/>
    <lineage>
        <taxon>Bacteria</taxon>
        <taxon>Bacillati</taxon>
        <taxon>Actinomycetota</taxon>
        <taxon>Actinomycetes</taxon>
        <taxon>Micrococcales</taxon>
        <taxon>Microbacteriaceae</taxon>
        <taxon>Leucobacter</taxon>
    </lineage>
</organism>
<accession>A0A1H1A1N5</accession>
<sequence length="93" mass="10686">MRAVNPVADYHQRMAQRARHSMPADVENALRTSNTPSDYDARPAYQRNDYIGWISRAKSAETRSRRIAQMIDELSRGGVYMNMTHAPSRRHAP</sequence>
<dbReference type="eggNOG" id="COG4430">
    <property type="taxonomic scope" value="Bacteria"/>
</dbReference>